<dbReference type="GO" id="GO:0019478">
    <property type="term" value="P:D-amino acid catabolic process"/>
    <property type="evidence" value="ECO:0007669"/>
    <property type="project" value="TreeGrafter"/>
</dbReference>
<dbReference type="Pfam" id="PF01266">
    <property type="entry name" value="DAO"/>
    <property type="match status" value="1"/>
</dbReference>
<dbReference type="GO" id="GO:0071949">
    <property type="term" value="F:FAD binding"/>
    <property type="evidence" value="ECO:0007669"/>
    <property type="project" value="InterPro"/>
</dbReference>
<dbReference type="OrthoDB" id="2015447at2759"/>
<protein>
    <submittedName>
        <fullName evidence="7">DAO-domain-containing protein</fullName>
    </submittedName>
</protein>
<dbReference type="PANTHER" id="PTHR11530">
    <property type="entry name" value="D-AMINO ACID OXIDASE"/>
    <property type="match status" value="1"/>
</dbReference>
<keyword evidence="5" id="KW-0560">Oxidoreductase</keyword>
<gene>
    <name evidence="7" type="ORF">K402DRAFT_335074</name>
</gene>
<keyword evidence="3" id="KW-0285">Flavoprotein</keyword>
<dbReference type="GO" id="GO:0003884">
    <property type="term" value="F:D-amino-acid oxidase activity"/>
    <property type="evidence" value="ECO:0007669"/>
    <property type="project" value="InterPro"/>
</dbReference>
<comment type="cofactor">
    <cofactor evidence="1">
        <name>FAD</name>
        <dbReference type="ChEBI" id="CHEBI:57692"/>
    </cofactor>
</comment>
<keyword evidence="8" id="KW-1185">Reference proteome</keyword>
<sequence>MGKTFDAPPHILVIGSGITGLATAWVMLDEGYRVTIVSPPHASTFNNPTVDNKVGPGSISHPRLTSQVAGALWEYPPAVCGSHTNSLSLAYSKGWAMMSYQILKIFASQPMASGDDNGIRMRKSVFFFPRPLTDTTDCPLGGENCKVHAESLKMEEMAESGVSGFRHSADLIAEYAINPAMAKDAYELDVPVIDTDVAMPFLRNLVIFKGAVLVEETITGDLLTQEESLRKKYGDADVIVNASGIAAHELANDDTVYPLRGALIRVKNIGPGLPLNAALSISADAAKMTASDCNQRHNDDGSNEIVFIVPRSSDTIVLGGIAQPLPYLESTPNTVPADNPQLSLQMDSPVIQAMFDRCKSLFPALANAELDEAYPLAQGLRPTRKAGVRVERELRKLENGAHSRIIHSYGHGGSGWSLSFGCAFHVLLLVEETLKGEAPQSMAKRWQMQEETFDEMFRSDEGNLPRGND</sequence>
<dbReference type="EMBL" id="ML977164">
    <property type="protein sequence ID" value="KAF1985144.1"/>
    <property type="molecule type" value="Genomic_DNA"/>
</dbReference>
<evidence type="ECO:0000256" key="2">
    <source>
        <dbReference type="ARBA" id="ARBA00006730"/>
    </source>
</evidence>
<comment type="similarity">
    <text evidence="2">Belongs to the DAMOX/DASOX family.</text>
</comment>
<evidence type="ECO:0000259" key="6">
    <source>
        <dbReference type="Pfam" id="PF01266"/>
    </source>
</evidence>
<dbReference type="GO" id="GO:0005737">
    <property type="term" value="C:cytoplasm"/>
    <property type="evidence" value="ECO:0007669"/>
    <property type="project" value="TreeGrafter"/>
</dbReference>
<evidence type="ECO:0000256" key="3">
    <source>
        <dbReference type="ARBA" id="ARBA00022630"/>
    </source>
</evidence>
<feature type="domain" description="FAD dependent oxidoreductase" evidence="6">
    <location>
        <begin position="192"/>
        <end position="424"/>
    </location>
</feature>
<evidence type="ECO:0000313" key="8">
    <source>
        <dbReference type="Proteomes" id="UP000800041"/>
    </source>
</evidence>
<dbReference type="SUPFAM" id="SSF51971">
    <property type="entry name" value="Nucleotide-binding domain"/>
    <property type="match status" value="1"/>
</dbReference>
<evidence type="ECO:0000256" key="5">
    <source>
        <dbReference type="ARBA" id="ARBA00023002"/>
    </source>
</evidence>
<dbReference type="Gene3D" id="3.40.50.720">
    <property type="entry name" value="NAD(P)-binding Rossmann-like Domain"/>
    <property type="match status" value="1"/>
</dbReference>
<proteinExistence type="inferred from homology"/>
<keyword evidence="4" id="KW-0274">FAD</keyword>
<dbReference type="InterPro" id="IPR023209">
    <property type="entry name" value="DAO"/>
</dbReference>
<accession>A0A6G1GWG0</accession>
<dbReference type="InterPro" id="IPR006076">
    <property type="entry name" value="FAD-dep_OxRdtase"/>
</dbReference>
<dbReference type="Gene3D" id="3.30.9.10">
    <property type="entry name" value="D-Amino Acid Oxidase, subunit A, domain 2"/>
    <property type="match status" value="1"/>
</dbReference>
<dbReference type="AlphaFoldDB" id="A0A6G1GWG0"/>
<evidence type="ECO:0000256" key="4">
    <source>
        <dbReference type="ARBA" id="ARBA00022827"/>
    </source>
</evidence>
<organism evidence="7 8">
    <name type="scientific">Aulographum hederae CBS 113979</name>
    <dbReference type="NCBI Taxonomy" id="1176131"/>
    <lineage>
        <taxon>Eukaryota</taxon>
        <taxon>Fungi</taxon>
        <taxon>Dikarya</taxon>
        <taxon>Ascomycota</taxon>
        <taxon>Pezizomycotina</taxon>
        <taxon>Dothideomycetes</taxon>
        <taxon>Pleosporomycetidae</taxon>
        <taxon>Aulographales</taxon>
        <taxon>Aulographaceae</taxon>
    </lineage>
</organism>
<reference evidence="7" key="1">
    <citation type="journal article" date="2020" name="Stud. Mycol.">
        <title>101 Dothideomycetes genomes: a test case for predicting lifestyles and emergence of pathogens.</title>
        <authorList>
            <person name="Haridas S."/>
            <person name="Albert R."/>
            <person name="Binder M."/>
            <person name="Bloem J."/>
            <person name="Labutti K."/>
            <person name="Salamov A."/>
            <person name="Andreopoulos B."/>
            <person name="Baker S."/>
            <person name="Barry K."/>
            <person name="Bills G."/>
            <person name="Bluhm B."/>
            <person name="Cannon C."/>
            <person name="Castanera R."/>
            <person name="Culley D."/>
            <person name="Daum C."/>
            <person name="Ezra D."/>
            <person name="Gonzalez J."/>
            <person name="Henrissat B."/>
            <person name="Kuo A."/>
            <person name="Liang C."/>
            <person name="Lipzen A."/>
            <person name="Lutzoni F."/>
            <person name="Magnuson J."/>
            <person name="Mondo S."/>
            <person name="Nolan M."/>
            <person name="Ohm R."/>
            <person name="Pangilinan J."/>
            <person name="Park H.-J."/>
            <person name="Ramirez L."/>
            <person name="Alfaro M."/>
            <person name="Sun H."/>
            <person name="Tritt A."/>
            <person name="Yoshinaga Y."/>
            <person name="Zwiers L.-H."/>
            <person name="Turgeon B."/>
            <person name="Goodwin S."/>
            <person name="Spatafora J."/>
            <person name="Crous P."/>
            <person name="Grigoriev I."/>
        </authorList>
    </citation>
    <scope>NUCLEOTIDE SEQUENCE</scope>
    <source>
        <strain evidence="7">CBS 113979</strain>
    </source>
</reference>
<evidence type="ECO:0000313" key="7">
    <source>
        <dbReference type="EMBL" id="KAF1985144.1"/>
    </source>
</evidence>
<dbReference type="PANTHER" id="PTHR11530:SF25">
    <property type="entry name" value="FAD DEPENDENT OXIDOREDUCTASE DOMAIN-CONTAINING PROTEIN"/>
    <property type="match status" value="1"/>
</dbReference>
<dbReference type="Proteomes" id="UP000800041">
    <property type="component" value="Unassembled WGS sequence"/>
</dbReference>
<name>A0A6G1GWG0_9PEZI</name>
<evidence type="ECO:0000256" key="1">
    <source>
        <dbReference type="ARBA" id="ARBA00001974"/>
    </source>
</evidence>